<reference evidence="2 3" key="1">
    <citation type="journal article" date="2013" name="BMC Genomics">
        <title>Reconstruction of the lipid metabolism for the microalga Monoraphidium neglectum from its genome sequence reveals characteristics suitable for biofuel production.</title>
        <authorList>
            <person name="Bogen C."/>
            <person name="Al-Dilaimi A."/>
            <person name="Albersmeier A."/>
            <person name="Wichmann J."/>
            <person name="Grundmann M."/>
            <person name="Rupp O."/>
            <person name="Lauersen K.J."/>
            <person name="Blifernez-Klassen O."/>
            <person name="Kalinowski J."/>
            <person name="Goesmann A."/>
            <person name="Mussgnug J.H."/>
            <person name="Kruse O."/>
        </authorList>
    </citation>
    <scope>NUCLEOTIDE SEQUENCE [LARGE SCALE GENOMIC DNA]</scope>
    <source>
        <strain evidence="2 3">SAG 48.87</strain>
    </source>
</reference>
<dbReference type="Proteomes" id="UP000054498">
    <property type="component" value="Unassembled WGS sequence"/>
</dbReference>
<gene>
    <name evidence="2" type="ORF">MNEG_13672</name>
</gene>
<protein>
    <submittedName>
        <fullName evidence="2">Uncharacterized protein</fullName>
    </submittedName>
</protein>
<dbReference type="OrthoDB" id="508406at2759"/>
<dbReference type="AlphaFoldDB" id="A0A0D2LXQ9"/>
<dbReference type="EMBL" id="KK104192">
    <property type="protein sequence ID" value="KIY94291.1"/>
    <property type="molecule type" value="Genomic_DNA"/>
</dbReference>
<dbReference type="KEGG" id="mng:MNEG_13672"/>
<evidence type="ECO:0000313" key="2">
    <source>
        <dbReference type="EMBL" id="KIY94291.1"/>
    </source>
</evidence>
<sequence length="71" mass="7325">MHGTIPTNCERADQIRVDFTPRGALEAALPSCPDPVERLPPGSNPQARRGNAHGHVCLIAGLDGGGARASA</sequence>
<accession>A0A0D2LXQ9</accession>
<proteinExistence type="predicted"/>
<organism evidence="2 3">
    <name type="scientific">Monoraphidium neglectum</name>
    <dbReference type="NCBI Taxonomy" id="145388"/>
    <lineage>
        <taxon>Eukaryota</taxon>
        <taxon>Viridiplantae</taxon>
        <taxon>Chlorophyta</taxon>
        <taxon>core chlorophytes</taxon>
        <taxon>Chlorophyceae</taxon>
        <taxon>CS clade</taxon>
        <taxon>Sphaeropleales</taxon>
        <taxon>Selenastraceae</taxon>
        <taxon>Monoraphidium</taxon>
    </lineage>
</organism>
<dbReference type="RefSeq" id="XP_013893311.1">
    <property type="nucleotide sequence ID" value="XM_014037857.1"/>
</dbReference>
<feature type="region of interest" description="Disordered" evidence="1">
    <location>
        <begin position="28"/>
        <end position="50"/>
    </location>
</feature>
<keyword evidence="3" id="KW-1185">Reference proteome</keyword>
<dbReference type="GeneID" id="25731158"/>
<evidence type="ECO:0000256" key="1">
    <source>
        <dbReference type="SAM" id="MobiDB-lite"/>
    </source>
</evidence>
<name>A0A0D2LXQ9_9CHLO</name>
<feature type="non-terminal residue" evidence="2">
    <location>
        <position position="71"/>
    </location>
</feature>
<evidence type="ECO:0000313" key="3">
    <source>
        <dbReference type="Proteomes" id="UP000054498"/>
    </source>
</evidence>